<comment type="caution">
    <text evidence="4">The sequence shown here is derived from an EMBL/GenBank/DDBJ whole genome shotgun (WGS) entry which is preliminary data.</text>
</comment>
<evidence type="ECO:0000313" key="4">
    <source>
        <dbReference type="EMBL" id="OKY78279.1"/>
    </source>
</evidence>
<dbReference type="Gene3D" id="3.10.580.10">
    <property type="entry name" value="CBS-domain"/>
    <property type="match status" value="1"/>
</dbReference>
<evidence type="ECO:0000313" key="5">
    <source>
        <dbReference type="Proteomes" id="UP000185744"/>
    </source>
</evidence>
<feature type="domain" description="CBS" evidence="3">
    <location>
        <begin position="7"/>
        <end position="65"/>
    </location>
</feature>
<dbReference type="InterPro" id="IPR046342">
    <property type="entry name" value="CBS_dom_sf"/>
</dbReference>
<keyword evidence="5" id="KW-1185">Reference proteome</keyword>
<gene>
    <name evidence="4" type="ORF">BTN85_0766</name>
</gene>
<keyword evidence="1 2" id="KW-0129">CBS domain</keyword>
<dbReference type="PANTHER" id="PTHR43080">
    <property type="entry name" value="CBS DOMAIN-CONTAINING PROTEIN CBSX3, MITOCHONDRIAL"/>
    <property type="match status" value="1"/>
</dbReference>
<dbReference type="Pfam" id="PF00571">
    <property type="entry name" value="CBS"/>
    <property type="match status" value="2"/>
</dbReference>
<evidence type="ECO:0000259" key="3">
    <source>
        <dbReference type="PROSITE" id="PS51371"/>
    </source>
</evidence>
<dbReference type="EMBL" id="MSDW01000001">
    <property type="protein sequence ID" value="OKY78279.1"/>
    <property type="molecule type" value="Genomic_DNA"/>
</dbReference>
<dbReference type="CDD" id="cd04586">
    <property type="entry name" value="CBS_pair_BON_assoc"/>
    <property type="match status" value="1"/>
</dbReference>
<protein>
    <submittedName>
        <fullName evidence="4">CBS domain containing protein</fullName>
    </submittedName>
</protein>
<dbReference type="AlphaFoldDB" id="A0A1Q6DV81"/>
<proteinExistence type="predicted"/>
<name>A0A1Q6DV81_METT1</name>
<dbReference type="InterPro" id="IPR051257">
    <property type="entry name" value="Diverse_CBS-Domain"/>
</dbReference>
<organism evidence="4 5">
    <name type="scientific">Methanohalarchaeum thermophilum</name>
    <dbReference type="NCBI Taxonomy" id="1903181"/>
    <lineage>
        <taxon>Archaea</taxon>
        <taxon>Methanobacteriati</taxon>
        <taxon>Methanobacteriota</taxon>
        <taxon>Methanonatronarchaeia</taxon>
        <taxon>Methanonatronarchaeales</taxon>
        <taxon>Methanonatronarchaeaceae</taxon>
        <taxon>Candidatus Methanohalarchaeum</taxon>
    </lineage>
</organism>
<sequence length="155" mass="17753">MKIKEIMNKDVITLRKDESIREAAKKLRKNNISGAPVLDDGSVVGIVSEADIIKAFREKDFSHELWLPTPFELIEIPIRELLEIREYKKLLKETGTEKIEDIMTENLYHVDPEDEIQEAAELMSKHEVNRVPVVKDDELIGIVAREDIISSMVGD</sequence>
<evidence type="ECO:0000256" key="1">
    <source>
        <dbReference type="ARBA" id="ARBA00023122"/>
    </source>
</evidence>
<dbReference type="FunCoup" id="A0A1Q6DV81">
    <property type="interactions" value="4"/>
</dbReference>
<dbReference type="PANTHER" id="PTHR43080:SF2">
    <property type="entry name" value="CBS DOMAIN-CONTAINING PROTEIN"/>
    <property type="match status" value="1"/>
</dbReference>
<dbReference type="Proteomes" id="UP000185744">
    <property type="component" value="Unassembled WGS sequence"/>
</dbReference>
<accession>A0A1Q6DV81</accession>
<reference evidence="4" key="1">
    <citation type="submission" date="2016-12" db="EMBL/GenBank/DDBJ databases">
        <title>Discovery of methanogenic haloarchaea.</title>
        <authorList>
            <person name="Sorokin D.Y."/>
            <person name="Makarova K.S."/>
            <person name="Abbas B."/>
            <person name="Ferrer M."/>
            <person name="Golyshin P.N."/>
        </authorList>
    </citation>
    <scope>NUCLEOTIDE SEQUENCE [LARGE SCALE GENOMIC DNA]</scope>
    <source>
        <strain evidence="4">HMET1</strain>
    </source>
</reference>
<dbReference type="STRING" id="1903181.BTN85_0766"/>
<evidence type="ECO:0000256" key="2">
    <source>
        <dbReference type="PROSITE-ProRule" id="PRU00703"/>
    </source>
</evidence>
<feature type="domain" description="CBS" evidence="3">
    <location>
        <begin position="103"/>
        <end position="155"/>
    </location>
</feature>
<dbReference type="SUPFAM" id="SSF54631">
    <property type="entry name" value="CBS-domain pair"/>
    <property type="match status" value="1"/>
</dbReference>
<dbReference type="InterPro" id="IPR000644">
    <property type="entry name" value="CBS_dom"/>
</dbReference>
<dbReference type="SMART" id="SM00116">
    <property type="entry name" value="CBS"/>
    <property type="match status" value="2"/>
</dbReference>
<dbReference type="PROSITE" id="PS51371">
    <property type="entry name" value="CBS"/>
    <property type="match status" value="2"/>
</dbReference>
<dbReference type="InParanoid" id="A0A1Q6DV81"/>